<evidence type="ECO:0000313" key="3">
    <source>
        <dbReference type="Proteomes" id="UP000501568"/>
    </source>
</evidence>
<sequence length="110" mass="11692">MSDRALTSPTMGDVWAVSRVSLATLLVLFGPAAYAALGFWLETQTGISFIPDLGLWTLGVLLLPGILGLILLRLNYMLILAVPPYCALMGPALFYGILFVACLDSSAACL</sequence>
<organism evidence="2 3">
    <name type="scientific">Stakelama tenebrarum</name>
    <dbReference type="NCBI Taxonomy" id="2711215"/>
    <lineage>
        <taxon>Bacteria</taxon>
        <taxon>Pseudomonadati</taxon>
        <taxon>Pseudomonadota</taxon>
        <taxon>Alphaproteobacteria</taxon>
        <taxon>Sphingomonadales</taxon>
        <taxon>Sphingomonadaceae</taxon>
        <taxon>Stakelama</taxon>
    </lineage>
</organism>
<keyword evidence="3" id="KW-1185">Reference proteome</keyword>
<reference evidence="2 3" key="1">
    <citation type="submission" date="2020-02" db="EMBL/GenBank/DDBJ databases">
        <authorList>
            <person name="Zheng R.K."/>
            <person name="Sun C.M."/>
        </authorList>
    </citation>
    <scope>NUCLEOTIDE SEQUENCE [LARGE SCALE GENOMIC DNA]</scope>
    <source>
        <strain evidence="3">zrk23</strain>
    </source>
</reference>
<feature type="transmembrane region" description="Helical" evidence="1">
    <location>
        <begin position="20"/>
        <end position="41"/>
    </location>
</feature>
<dbReference type="Proteomes" id="UP000501568">
    <property type="component" value="Chromosome"/>
</dbReference>
<gene>
    <name evidence="2" type="ORF">G5C33_16125</name>
</gene>
<keyword evidence="1" id="KW-0472">Membrane</keyword>
<evidence type="ECO:0000256" key="1">
    <source>
        <dbReference type="SAM" id="Phobius"/>
    </source>
</evidence>
<feature type="transmembrane region" description="Helical" evidence="1">
    <location>
        <begin position="78"/>
        <end position="103"/>
    </location>
</feature>
<dbReference type="RefSeq" id="WP_165328082.1">
    <property type="nucleotide sequence ID" value="NZ_CP049109.1"/>
</dbReference>
<dbReference type="AlphaFoldDB" id="A0A6G6Y884"/>
<proteinExistence type="predicted"/>
<feature type="transmembrane region" description="Helical" evidence="1">
    <location>
        <begin position="53"/>
        <end position="72"/>
    </location>
</feature>
<protein>
    <submittedName>
        <fullName evidence="2">Uncharacterized protein</fullName>
    </submittedName>
</protein>
<name>A0A6G6Y884_9SPHN</name>
<accession>A0A6G6Y884</accession>
<keyword evidence="1" id="KW-1133">Transmembrane helix</keyword>
<dbReference type="KEGG" id="spzr:G5C33_16125"/>
<keyword evidence="1" id="KW-0812">Transmembrane</keyword>
<dbReference type="EMBL" id="CP049109">
    <property type="protein sequence ID" value="QIG81152.1"/>
    <property type="molecule type" value="Genomic_DNA"/>
</dbReference>
<evidence type="ECO:0000313" key="2">
    <source>
        <dbReference type="EMBL" id="QIG81152.1"/>
    </source>
</evidence>